<evidence type="ECO:0000259" key="2">
    <source>
        <dbReference type="PROSITE" id="PS50011"/>
    </source>
</evidence>
<reference evidence="3 4" key="1">
    <citation type="journal article" date="2023" name="Elife">
        <title>Identification of key yeast species and microbe-microbe interactions impacting larval growth of Drosophila in the wild.</title>
        <authorList>
            <person name="Mure A."/>
            <person name="Sugiura Y."/>
            <person name="Maeda R."/>
            <person name="Honda K."/>
            <person name="Sakurai N."/>
            <person name="Takahashi Y."/>
            <person name="Watada M."/>
            <person name="Katoh T."/>
            <person name="Gotoh A."/>
            <person name="Gotoh Y."/>
            <person name="Taniguchi I."/>
            <person name="Nakamura K."/>
            <person name="Hayashi T."/>
            <person name="Katayama T."/>
            <person name="Uemura T."/>
            <person name="Hattori Y."/>
        </authorList>
    </citation>
    <scope>NUCLEOTIDE SEQUENCE [LARGE SCALE GENOMIC DNA]</scope>
    <source>
        <strain evidence="3 4">SC-9</strain>
    </source>
</reference>
<dbReference type="GO" id="GO:0005524">
    <property type="term" value="F:ATP binding"/>
    <property type="evidence" value="ECO:0007669"/>
    <property type="project" value="InterPro"/>
</dbReference>
<dbReference type="PROSITE" id="PS00108">
    <property type="entry name" value="PROTEIN_KINASE_ST"/>
    <property type="match status" value="1"/>
</dbReference>
<dbReference type="PROSITE" id="PS50011">
    <property type="entry name" value="PROTEIN_KINASE_DOM"/>
    <property type="match status" value="1"/>
</dbReference>
<feature type="domain" description="Protein kinase" evidence="2">
    <location>
        <begin position="412"/>
        <end position="654"/>
    </location>
</feature>
<feature type="coiled-coil region" evidence="1">
    <location>
        <begin position="132"/>
        <end position="159"/>
    </location>
</feature>
<dbReference type="GO" id="GO:0004672">
    <property type="term" value="F:protein kinase activity"/>
    <property type="evidence" value="ECO:0007669"/>
    <property type="project" value="InterPro"/>
</dbReference>
<name>A0AAV5QEF6_9ASCO</name>
<dbReference type="InterPro" id="IPR000719">
    <property type="entry name" value="Prot_kinase_dom"/>
</dbReference>
<dbReference type="Proteomes" id="UP001360560">
    <property type="component" value="Unassembled WGS sequence"/>
</dbReference>
<evidence type="ECO:0000313" key="3">
    <source>
        <dbReference type="EMBL" id="GMM33041.1"/>
    </source>
</evidence>
<gene>
    <name evidence="3" type="ORF">DASC09_003660</name>
</gene>
<evidence type="ECO:0000313" key="4">
    <source>
        <dbReference type="Proteomes" id="UP001360560"/>
    </source>
</evidence>
<accession>A0AAV5QEF6</accession>
<dbReference type="AlphaFoldDB" id="A0AAV5QEF6"/>
<organism evidence="3 4">
    <name type="scientific">Saccharomycopsis crataegensis</name>
    <dbReference type="NCBI Taxonomy" id="43959"/>
    <lineage>
        <taxon>Eukaryota</taxon>
        <taxon>Fungi</taxon>
        <taxon>Dikarya</taxon>
        <taxon>Ascomycota</taxon>
        <taxon>Saccharomycotina</taxon>
        <taxon>Saccharomycetes</taxon>
        <taxon>Saccharomycopsidaceae</taxon>
        <taxon>Saccharomycopsis</taxon>
    </lineage>
</organism>
<sequence length="654" mass="75168">MKVQQTDATDRHTDPNYIPKLSEVIDLTQGNNTENFMNMVENGSSFEKCKLWATVIRYLPTSYYFSDRFIKNATAKPRGSISNRINAHIKKRVRFPDAVKINEKDIVENFMKAINSPEGTTDELSKFNQKLYEKLQHTCEDYEKTNADLNMEELEYQERAKMHVIEPCKRVLCSLTKTKMNINTSIGIQARIGGKDARLNLYPDLSIALFDGRKIWLGEIKRPSLQKVTAYLDFLSSESSVIKKKKQDLDDQEHDSVAVSIIDQTASYLMITKTPIGILSDSFTYIFIRILDLKIVNDEIHLRLEYTCTKSSSTLNTEGPMSPLSTLLALSYEEVEKSKLEIALQKARLYGDASELLKKDYLDSIFCEAAIDDFHSYTTSYFEVMAKSGIQRRFNEKFAAANQSLGYHTVYIDRGDLVGEGISRSIQTDFFQNSQVFRVKIKELKDAGVSIKDNNEKHLILKIFDAQKYMINMESRMKHTEVIREMVSHFSNEYMSYKLIDLFNGTNKHKKISKLNAYGFAFFRVYFKPNDKLKDPHSLENYFAVGPGFLAEELTEKPETVQDFVEGAKQLSHMHEGGVYHHDIKLSNVFMRNTEHKKEFVFIDYGLSEIECTPEEKGRPKSSGGIDWSDFETLVESMGIEKTEWERALSDMGV</sequence>
<evidence type="ECO:0000256" key="1">
    <source>
        <dbReference type="SAM" id="Coils"/>
    </source>
</evidence>
<dbReference type="InterPro" id="IPR008271">
    <property type="entry name" value="Ser/Thr_kinase_AS"/>
</dbReference>
<protein>
    <recommendedName>
        <fullName evidence="2">Protein kinase domain-containing protein</fullName>
    </recommendedName>
</protein>
<dbReference type="InterPro" id="IPR011009">
    <property type="entry name" value="Kinase-like_dom_sf"/>
</dbReference>
<keyword evidence="4" id="KW-1185">Reference proteome</keyword>
<dbReference type="RefSeq" id="XP_064850041.1">
    <property type="nucleotide sequence ID" value="XM_064993969.1"/>
</dbReference>
<comment type="caution">
    <text evidence="3">The sequence shown here is derived from an EMBL/GenBank/DDBJ whole genome shotgun (WGS) entry which is preliminary data.</text>
</comment>
<proteinExistence type="predicted"/>
<dbReference type="Gene3D" id="1.10.510.10">
    <property type="entry name" value="Transferase(Phosphotransferase) domain 1"/>
    <property type="match status" value="1"/>
</dbReference>
<dbReference type="SUPFAM" id="SSF56112">
    <property type="entry name" value="Protein kinase-like (PK-like)"/>
    <property type="match status" value="1"/>
</dbReference>
<dbReference type="GeneID" id="90071020"/>
<dbReference type="EMBL" id="BTFZ01000001">
    <property type="protein sequence ID" value="GMM33041.1"/>
    <property type="molecule type" value="Genomic_DNA"/>
</dbReference>
<keyword evidence="1" id="KW-0175">Coiled coil</keyword>